<gene>
    <name evidence="2" type="ORF">V2H41_08410</name>
</gene>
<dbReference type="SUPFAM" id="SSF54631">
    <property type="entry name" value="CBS-domain pair"/>
    <property type="match status" value="1"/>
</dbReference>
<feature type="domain" description="CBS" evidence="1">
    <location>
        <begin position="14"/>
        <end position="55"/>
    </location>
</feature>
<dbReference type="Proteomes" id="UP001357452">
    <property type="component" value="Unassembled WGS sequence"/>
</dbReference>
<dbReference type="InterPro" id="IPR000644">
    <property type="entry name" value="CBS_dom"/>
</dbReference>
<reference evidence="2 3" key="1">
    <citation type="submission" date="2024-01" db="EMBL/GenBank/DDBJ databases">
        <title>Niabella digestum sp. nov., isolated from waste digestion system.</title>
        <authorList>
            <person name="Zhang L."/>
        </authorList>
    </citation>
    <scope>NUCLEOTIDE SEQUENCE [LARGE SCALE GENOMIC DNA]</scope>
    <source>
        <strain evidence="2 3">A18</strain>
    </source>
</reference>
<keyword evidence="3" id="KW-1185">Reference proteome</keyword>
<dbReference type="Pfam" id="PF00571">
    <property type="entry name" value="CBS"/>
    <property type="match status" value="1"/>
</dbReference>
<dbReference type="InterPro" id="IPR046342">
    <property type="entry name" value="CBS_dom_sf"/>
</dbReference>
<accession>A0ABU7RHN0</accession>
<proteinExistence type="predicted"/>
<evidence type="ECO:0000313" key="2">
    <source>
        <dbReference type="EMBL" id="MEE6187292.1"/>
    </source>
</evidence>
<comment type="caution">
    <text evidence="2">The sequence shown here is derived from an EMBL/GenBank/DDBJ whole genome shotgun (WGS) entry which is preliminary data.</text>
</comment>
<evidence type="ECO:0000259" key="1">
    <source>
        <dbReference type="Pfam" id="PF00571"/>
    </source>
</evidence>
<evidence type="ECO:0000313" key="3">
    <source>
        <dbReference type="Proteomes" id="UP001357452"/>
    </source>
</evidence>
<dbReference type="EMBL" id="JAZGLY010000004">
    <property type="protein sequence ID" value="MEE6187292.1"/>
    <property type="molecule type" value="Genomic_DNA"/>
</dbReference>
<protein>
    <submittedName>
        <fullName evidence="2">CBS domain-containing protein</fullName>
    </submittedName>
</protein>
<organism evidence="2 3">
    <name type="scientific">Niabella digestorum</name>
    <dbReference type="NCBI Taxonomy" id="3117701"/>
    <lineage>
        <taxon>Bacteria</taxon>
        <taxon>Pseudomonadati</taxon>
        <taxon>Bacteroidota</taxon>
        <taxon>Chitinophagia</taxon>
        <taxon>Chitinophagales</taxon>
        <taxon>Chitinophagaceae</taxon>
        <taxon>Niabella</taxon>
    </lineage>
</organism>
<dbReference type="Gene3D" id="3.10.580.10">
    <property type="entry name" value="CBS-domain"/>
    <property type="match status" value="1"/>
</dbReference>
<sequence length="219" mass="25164">MLVNNLSYEQLPQIRLSDRVDYVLEQMYQCHVQELPVVENEEFVGLIREETLLNADETQIIKDIAHKLIQISINVNDHLLKAVSLAVTSHLSILPVTDVDHHFKGVVESSKLLAEVAGFMELEEPGALIVLEIDSIQYSFSEITRLVESNDAQITQLNTTRDKETGKMFITLKVNKLEVSDIVATFQRYDYQVKYYFGEELYANELKSNYENLMSYLNV</sequence>
<dbReference type="RefSeq" id="WP_330974701.1">
    <property type="nucleotide sequence ID" value="NZ_JAZGLY010000004.1"/>
</dbReference>
<name>A0ABU7RHN0_9BACT</name>